<evidence type="ECO:0008006" key="3">
    <source>
        <dbReference type="Google" id="ProtNLM"/>
    </source>
</evidence>
<evidence type="ECO:0000313" key="2">
    <source>
        <dbReference type="Proteomes" id="UP001201163"/>
    </source>
</evidence>
<keyword evidence="2" id="KW-1185">Reference proteome</keyword>
<comment type="caution">
    <text evidence="1">The sequence shown here is derived from an EMBL/GenBank/DDBJ whole genome shotgun (WGS) entry which is preliminary data.</text>
</comment>
<accession>A0AAD4L8U6</accession>
<name>A0AAD4L8U6_9AGAM</name>
<sequence length="327" mass="36197">MTGDLSNWALAAHDMIQNFPPELLVHIFRYACVDEGVTARSLSLTSKYVSSVSSQFLFNTLHLASVDSLQCAVRRLSSLPPHLRQVYHLFVSDLGRQTPAKSKPDLSECFTQLSSDLFSQILLLTAPTLRTLTVIIRTARISSIPECIAHTAMHDLTDLTLSFNPTRIAVPLDPASRNPPSANLPRLRHLHIDTCHVLSSAVAPAVALITAHAPRLATLHVSDVLLMPGCAAVLARMLGRLPLRDSYGWVVPEDVIDSTTRLPFSVREFALQVRDWPLTFVPELALVEVMASMDYGDGFVLLPPGRESRPWKKEWLARVADRSLEDV</sequence>
<reference evidence="1" key="1">
    <citation type="submission" date="2022-01" db="EMBL/GenBank/DDBJ databases">
        <title>Comparative genomics reveals a dynamic genome evolution in the ectomycorrhizal milk-cap (Lactarius) mushrooms.</title>
        <authorList>
            <consortium name="DOE Joint Genome Institute"/>
            <person name="Lebreton A."/>
            <person name="Tang N."/>
            <person name="Kuo A."/>
            <person name="LaButti K."/>
            <person name="Drula E."/>
            <person name="Barry K."/>
            <person name="Clum A."/>
            <person name="Lipzen A."/>
            <person name="Mousain D."/>
            <person name="Ng V."/>
            <person name="Wang R."/>
            <person name="Wang X."/>
            <person name="Dai Y."/>
            <person name="Henrissat B."/>
            <person name="Grigoriev I.V."/>
            <person name="Guerin-Laguette A."/>
            <person name="Yu F."/>
            <person name="Martin F.M."/>
        </authorList>
    </citation>
    <scope>NUCLEOTIDE SEQUENCE</scope>
    <source>
        <strain evidence="1">QP</strain>
    </source>
</reference>
<dbReference type="InterPro" id="IPR032675">
    <property type="entry name" value="LRR_dom_sf"/>
</dbReference>
<dbReference type="Proteomes" id="UP001201163">
    <property type="component" value="Unassembled WGS sequence"/>
</dbReference>
<protein>
    <recommendedName>
        <fullName evidence="3">F-box domain-containing protein</fullName>
    </recommendedName>
</protein>
<dbReference type="AlphaFoldDB" id="A0AAD4L8U6"/>
<organism evidence="1 2">
    <name type="scientific">Lactarius akahatsu</name>
    <dbReference type="NCBI Taxonomy" id="416441"/>
    <lineage>
        <taxon>Eukaryota</taxon>
        <taxon>Fungi</taxon>
        <taxon>Dikarya</taxon>
        <taxon>Basidiomycota</taxon>
        <taxon>Agaricomycotina</taxon>
        <taxon>Agaricomycetes</taxon>
        <taxon>Russulales</taxon>
        <taxon>Russulaceae</taxon>
        <taxon>Lactarius</taxon>
    </lineage>
</organism>
<dbReference type="Gene3D" id="3.80.10.10">
    <property type="entry name" value="Ribonuclease Inhibitor"/>
    <property type="match status" value="1"/>
</dbReference>
<proteinExistence type="predicted"/>
<dbReference type="EMBL" id="JAKELL010000109">
    <property type="protein sequence ID" value="KAH8981885.1"/>
    <property type="molecule type" value="Genomic_DNA"/>
</dbReference>
<gene>
    <name evidence="1" type="ORF">EDB92DRAFT_1896192</name>
</gene>
<dbReference type="SUPFAM" id="SSF52058">
    <property type="entry name" value="L domain-like"/>
    <property type="match status" value="1"/>
</dbReference>
<evidence type="ECO:0000313" key="1">
    <source>
        <dbReference type="EMBL" id="KAH8981885.1"/>
    </source>
</evidence>